<evidence type="ECO:0000313" key="1">
    <source>
        <dbReference type="EMBL" id="CAJ0587971.1"/>
    </source>
</evidence>
<keyword evidence="2" id="KW-1185">Reference proteome</keyword>
<protein>
    <submittedName>
        <fullName evidence="1">Uncharacterized protein</fullName>
    </submittedName>
</protein>
<gene>
    <name evidence="1" type="ORF">MSPICULIGERA_LOCUS25924</name>
</gene>
<feature type="non-terminal residue" evidence="1">
    <location>
        <position position="1"/>
    </location>
</feature>
<dbReference type="Proteomes" id="UP001177023">
    <property type="component" value="Unassembled WGS sequence"/>
</dbReference>
<proteinExistence type="predicted"/>
<dbReference type="EMBL" id="CATQJA010002748">
    <property type="protein sequence ID" value="CAJ0587971.1"/>
    <property type="molecule type" value="Genomic_DNA"/>
</dbReference>
<accession>A0AA36DIR7</accession>
<name>A0AA36DIR7_9BILA</name>
<evidence type="ECO:0000313" key="2">
    <source>
        <dbReference type="Proteomes" id="UP001177023"/>
    </source>
</evidence>
<comment type="caution">
    <text evidence="1">The sequence shown here is derived from an EMBL/GenBank/DDBJ whole genome shotgun (WGS) entry which is preliminary data.</text>
</comment>
<reference evidence="1" key="1">
    <citation type="submission" date="2023-06" db="EMBL/GenBank/DDBJ databases">
        <authorList>
            <person name="Delattre M."/>
        </authorList>
    </citation>
    <scope>NUCLEOTIDE SEQUENCE</scope>
    <source>
        <strain evidence="1">AF72</strain>
    </source>
</reference>
<sequence>MRMKDTKARLVADEVSGHQYQYLHKAHPGAHMDAPRVLKYFGIQEVPKTPYKNKEAAASFTSFFSRDVAKEKKLRNSGVESPVLSSELWNLSNLSETAWYLGPFAKSFTLSTNV</sequence>
<dbReference type="AlphaFoldDB" id="A0AA36DIR7"/>
<organism evidence="1 2">
    <name type="scientific">Mesorhabditis spiculigera</name>
    <dbReference type="NCBI Taxonomy" id="96644"/>
    <lineage>
        <taxon>Eukaryota</taxon>
        <taxon>Metazoa</taxon>
        <taxon>Ecdysozoa</taxon>
        <taxon>Nematoda</taxon>
        <taxon>Chromadorea</taxon>
        <taxon>Rhabditida</taxon>
        <taxon>Rhabditina</taxon>
        <taxon>Rhabditomorpha</taxon>
        <taxon>Rhabditoidea</taxon>
        <taxon>Rhabditidae</taxon>
        <taxon>Mesorhabditinae</taxon>
        <taxon>Mesorhabditis</taxon>
    </lineage>
</organism>